<dbReference type="SUPFAM" id="SSF54001">
    <property type="entry name" value="Cysteine proteinases"/>
    <property type="match status" value="1"/>
</dbReference>
<keyword evidence="2" id="KW-0645">Protease</keyword>
<sequence>MENGMHVSNRVIDMFARLMNWGGRTAKIRKLERYIVEPVAVVSLKFGLHPTVVLKMLIIISELEGILKMGKFDKLSDASLSAKLLKLFKVRNNNTGVDPANCDWILVPVCIEGSWFVYSFGVSEKEVHVLDPDSSQAKSKDISVLNRLKRSLGLVVAAKFGKEIDFSSFGFSVADVPHHSPNKVCDSGVFVMTFLEHWSGRLAVRLTEENVGKYRVLYTARLCNSAENSKFPDSFANLQVPKRAQLNVGNA</sequence>
<evidence type="ECO:0000313" key="5">
    <source>
        <dbReference type="Proteomes" id="UP001652660"/>
    </source>
</evidence>
<evidence type="ECO:0000259" key="4">
    <source>
        <dbReference type="Pfam" id="PF02902"/>
    </source>
</evidence>
<organism evidence="5 6">
    <name type="scientific">Coffea arabica</name>
    <name type="common">Arabian coffee</name>
    <dbReference type="NCBI Taxonomy" id="13443"/>
    <lineage>
        <taxon>Eukaryota</taxon>
        <taxon>Viridiplantae</taxon>
        <taxon>Streptophyta</taxon>
        <taxon>Embryophyta</taxon>
        <taxon>Tracheophyta</taxon>
        <taxon>Spermatophyta</taxon>
        <taxon>Magnoliopsida</taxon>
        <taxon>eudicotyledons</taxon>
        <taxon>Gunneridae</taxon>
        <taxon>Pentapetalae</taxon>
        <taxon>asterids</taxon>
        <taxon>lamiids</taxon>
        <taxon>Gentianales</taxon>
        <taxon>Rubiaceae</taxon>
        <taxon>Ixoroideae</taxon>
        <taxon>Gardenieae complex</taxon>
        <taxon>Bertiereae - Coffeeae clade</taxon>
        <taxon>Coffeeae</taxon>
        <taxon>Coffea</taxon>
    </lineage>
</organism>
<evidence type="ECO:0000256" key="1">
    <source>
        <dbReference type="ARBA" id="ARBA00005234"/>
    </source>
</evidence>
<gene>
    <name evidence="6" type="primary">LOC140008813</name>
</gene>
<dbReference type="InterPro" id="IPR038765">
    <property type="entry name" value="Papain-like_cys_pep_sf"/>
</dbReference>
<keyword evidence="3" id="KW-0378">Hydrolase</keyword>
<dbReference type="Pfam" id="PF02902">
    <property type="entry name" value="Peptidase_C48"/>
    <property type="match status" value="1"/>
</dbReference>
<comment type="similarity">
    <text evidence="1">Belongs to the peptidase C48 family.</text>
</comment>
<dbReference type="GeneID" id="140008813"/>
<dbReference type="Gene3D" id="3.40.395.10">
    <property type="entry name" value="Adenoviral Proteinase, Chain A"/>
    <property type="match status" value="1"/>
</dbReference>
<reference evidence="6" key="1">
    <citation type="submission" date="2025-08" db="UniProtKB">
        <authorList>
            <consortium name="RefSeq"/>
        </authorList>
    </citation>
    <scope>IDENTIFICATION</scope>
    <source>
        <tissue evidence="6">Leaves</tissue>
    </source>
</reference>
<dbReference type="RefSeq" id="XP_071909803.1">
    <property type="nucleotide sequence ID" value="XM_072053702.1"/>
</dbReference>
<keyword evidence="5" id="KW-1185">Reference proteome</keyword>
<evidence type="ECO:0000256" key="3">
    <source>
        <dbReference type="ARBA" id="ARBA00022801"/>
    </source>
</evidence>
<accession>A0ABM4UR96</accession>
<evidence type="ECO:0000256" key="2">
    <source>
        <dbReference type="ARBA" id="ARBA00022670"/>
    </source>
</evidence>
<protein>
    <recommendedName>
        <fullName evidence="4">Ubiquitin-like protease family profile domain-containing protein</fullName>
    </recommendedName>
</protein>
<proteinExistence type="inferred from homology"/>
<dbReference type="InterPro" id="IPR003653">
    <property type="entry name" value="Peptidase_C48_C"/>
</dbReference>
<feature type="domain" description="Ubiquitin-like protease family profile" evidence="4">
    <location>
        <begin position="91"/>
        <end position="216"/>
    </location>
</feature>
<dbReference type="Proteomes" id="UP001652660">
    <property type="component" value="Chromosome 6c"/>
</dbReference>
<name>A0ABM4UR96_COFAR</name>
<evidence type="ECO:0000313" key="6">
    <source>
        <dbReference type="RefSeq" id="XP_071909803.1"/>
    </source>
</evidence>